<comment type="caution">
    <text evidence="1">The sequence shown here is derived from an EMBL/GenBank/DDBJ whole genome shotgun (WGS) entry which is preliminary data.</text>
</comment>
<accession>A0A4Y2E6X0</accession>
<proteinExistence type="predicted"/>
<organism evidence="1 2">
    <name type="scientific">Araneus ventricosus</name>
    <name type="common">Orbweaver spider</name>
    <name type="synonym">Epeira ventricosa</name>
    <dbReference type="NCBI Taxonomy" id="182803"/>
    <lineage>
        <taxon>Eukaryota</taxon>
        <taxon>Metazoa</taxon>
        <taxon>Ecdysozoa</taxon>
        <taxon>Arthropoda</taxon>
        <taxon>Chelicerata</taxon>
        <taxon>Arachnida</taxon>
        <taxon>Araneae</taxon>
        <taxon>Araneomorphae</taxon>
        <taxon>Entelegynae</taxon>
        <taxon>Araneoidea</taxon>
        <taxon>Araneidae</taxon>
        <taxon>Araneus</taxon>
    </lineage>
</organism>
<evidence type="ECO:0000313" key="1">
    <source>
        <dbReference type="EMBL" id="GBM24039.1"/>
    </source>
</evidence>
<dbReference type="EMBL" id="BGPR01000509">
    <property type="protein sequence ID" value="GBM24039.1"/>
    <property type="molecule type" value="Genomic_DNA"/>
</dbReference>
<evidence type="ECO:0000313" key="2">
    <source>
        <dbReference type="Proteomes" id="UP000499080"/>
    </source>
</evidence>
<gene>
    <name evidence="1" type="ORF">AVEN_33998_1</name>
</gene>
<dbReference type="AlphaFoldDB" id="A0A4Y2E6X0"/>
<protein>
    <submittedName>
        <fullName evidence="1">Uncharacterized protein</fullName>
    </submittedName>
</protein>
<sequence length="83" mass="9575">MSDCRVTRGRCLVEFERIVVGKGKVNIVLFLEAQKSVKEVKSDKCFILDIVIDLQISYYDIALERFTSENSKCRRKSRRGGVM</sequence>
<name>A0A4Y2E6X0_ARAVE</name>
<reference evidence="1 2" key="1">
    <citation type="journal article" date="2019" name="Sci. Rep.">
        <title>Orb-weaving spider Araneus ventricosus genome elucidates the spidroin gene catalogue.</title>
        <authorList>
            <person name="Kono N."/>
            <person name="Nakamura H."/>
            <person name="Ohtoshi R."/>
            <person name="Moran D.A.P."/>
            <person name="Shinohara A."/>
            <person name="Yoshida Y."/>
            <person name="Fujiwara M."/>
            <person name="Mori M."/>
            <person name="Tomita M."/>
            <person name="Arakawa K."/>
        </authorList>
    </citation>
    <scope>NUCLEOTIDE SEQUENCE [LARGE SCALE GENOMIC DNA]</scope>
</reference>
<dbReference type="Proteomes" id="UP000499080">
    <property type="component" value="Unassembled WGS sequence"/>
</dbReference>
<keyword evidence="2" id="KW-1185">Reference proteome</keyword>